<dbReference type="STRING" id="1121884.SAMN02745131_03028"/>
<evidence type="ECO:0000313" key="3">
    <source>
        <dbReference type="Proteomes" id="UP000184048"/>
    </source>
</evidence>
<reference evidence="2 3" key="1">
    <citation type="submission" date="2016-11" db="EMBL/GenBank/DDBJ databases">
        <authorList>
            <person name="Jaros S."/>
            <person name="Januszkiewicz K."/>
            <person name="Wedrychowicz H."/>
        </authorList>
    </citation>
    <scope>NUCLEOTIDE SEQUENCE [LARGE SCALE GENOMIC DNA]</scope>
    <source>
        <strain evidence="2 3">DSM 18119</strain>
    </source>
</reference>
<dbReference type="RefSeq" id="WP_072836170.1">
    <property type="nucleotide sequence ID" value="NZ_FQUU01000013.1"/>
</dbReference>
<gene>
    <name evidence="2" type="ORF">SAMN02745131_03028</name>
</gene>
<dbReference type="AlphaFoldDB" id="A0A1M5CUA8"/>
<sequence>MFKFYLLLLACCTYFAGCKSANKAYQKGDYADAIELGVKKLQKDPNDYETKEIVQSSYTYAVNEGENQIRILSNSSDDNRYEKIYQSYLRLQDLYQTIHAYPVPARIIRTKDYSEYVETYRNKIADIHVERAEKWMAAANKESYKEAYKELAIAVRYKPNDFNLQRKKDTLYNQAVTKVLVLPMQNYGGYQYASSTQVQNFQNEIIRTLSYSMNNEFVKFYSEWESRNKGIKPDQSLELNLSRISIGQPYDNKTSREVSKEVVIKETVYKPDSVIKQYGTVKAKITSIKRSLVSEGDLMITIRDAQGKAIWSDRFTGEHNWKTEFASYTGDERALSDNDKTILNKNEVTPPTQEEITRELFKQIQNDLSNRLRNYYNQ</sequence>
<dbReference type="OrthoDB" id="1489643at2"/>
<name>A0A1M5CUA8_9BACT</name>
<dbReference type="EMBL" id="FQUU01000013">
    <property type="protein sequence ID" value="SHF58310.1"/>
    <property type="molecule type" value="Genomic_DNA"/>
</dbReference>
<protein>
    <recommendedName>
        <fullName evidence="4">Lipoprotein</fullName>
    </recommendedName>
</protein>
<evidence type="ECO:0000256" key="1">
    <source>
        <dbReference type="SAM" id="SignalP"/>
    </source>
</evidence>
<dbReference type="Proteomes" id="UP000184048">
    <property type="component" value="Unassembled WGS sequence"/>
</dbReference>
<organism evidence="2 3">
    <name type="scientific">Flavisolibacter ginsengisoli DSM 18119</name>
    <dbReference type="NCBI Taxonomy" id="1121884"/>
    <lineage>
        <taxon>Bacteria</taxon>
        <taxon>Pseudomonadati</taxon>
        <taxon>Bacteroidota</taxon>
        <taxon>Chitinophagia</taxon>
        <taxon>Chitinophagales</taxon>
        <taxon>Chitinophagaceae</taxon>
        <taxon>Flavisolibacter</taxon>
    </lineage>
</organism>
<evidence type="ECO:0000313" key="2">
    <source>
        <dbReference type="EMBL" id="SHF58310.1"/>
    </source>
</evidence>
<keyword evidence="3" id="KW-1185">Reference proteome</keyword>
<proteinExistence type="predicted"/>
<feature type="chain" id="PRO_5012273986" description="Lipoprotein" evidence="1">
    <location>
        <begin position="17"/>
        <end position="378"/>
    </location>
</feature>
<accession>A0A1M5CUA8</accession>
<keyword evidence="1" id="KW-0732">Signal</keyword>
<evidence type="ECO:0008006" key="4">
    <source>
        <dbReference type="Google" id="ProtNLM"/>
    </source>
</evidence>
<feature type="signal peptide" evidence="1">
    <location>
        <begin position="1"/>
        <end position="16"/>
    </location>
</feature>